<accession>A0A0A9BTA6</accession>
<sequence length="62" mass="7309">MVSLEIRGQLNLVCVWYGKNTCMFLRYKMTSCDSSVCFVSPFQYVWLSISLINLQDWSHRIP</sequence>
<organism evidence="1">
    <name type="scientific">Arundo donax</name>
    <name type="common">Giant reed</name>
    <name type="synonym">Donax arundinaceus</name>
    <dbReference type="NCBI Taxonomy" id="35708"/>
    <lineage>
        <taxon>Eukaryota</taxon>
        <taxon>Viridiplantae</taxon>
        <taxon>Streptophyta</taxon>
        <taxon>Embryophyta</taxon>
        <taxon>Tracheophyta</taxon>
        <taxon>Spermatophyta</taxon>
        <taxon>Magnoliopsida</taxon>
        <taxon>Liliopsida</taxon>
        <taxon>Poales</taxon>
        <taxon>Poaceae</taxon>
        <taxon>PACMAD clade</taxon>
        <taxon>Arundinoideae</taxon>
        <taxon>Arundineae</taxon>
        <taxon>Arundo</taxon>
    </lineage>
</organism>
<proteinExistence type="predicted"/>
<name>A0A0A9BTA6_ARUDO</name>
<reference evidence="1" key="1">
    <citation type="submission" date="2014-09" db="EMBL/GenBank/DDBJ databases">
        <authorList>
            <person name="Magalhaes I.L.F."/>
            <person name="Oliveira U."/>
            <person name="Santos F.R."/>
            <person name="Vidigal T.H.D.A."/>
            <person name="Brescovit A.D."/>
            <person name="Santos A.J."/>
        </authorList>
    </citation>
    <scope>NUCLEOTIDE SEQUENCE</scope>
    <source>
        <tissue evidence="1">Shoot tissue taken approximately 20 cm above the soil surface</tissue>
    </source>
</reference>
<reference evidence="1" key="2">
    <citation type="journal article" date="2015" name="Data Brief">
        <title>Shoot transcriptome of the giant reed, Arundo donax.</title>
        <authorList>
            <person name="Barrero R.A."/>
            <person name="Guerrero F.D."/>
            <person name="Moolhuijzen P."/>
            <person name="Goolsby J.A."/>
            <person name="Tidwell J."/>
            <person name="Bellgard S.E."/>
            <person name="Bellgard M.I."/>
        </authorList>
    </citation>
    <scope>NUCLEOTIDE SEQUENCE</scope>
    <source>
        <tissue evidence="1">Shoot tissue taken approximately 20 cm above the soil surface</tissue>
    </source>
</reference>
<protein>
    <submittedName>
        <fullName evidence="1">Uncharacterized protein</fullName>
    </submittedName>
</protein>
<dbReference type="EMBL" id="GBRH01232462">
    <property type="protein sequence ID" value="JAD65433.1"/>
    <property type="molecule type" value="Transcribed_RNA"/>
</dbReference>
<dbReference type="AlphaFoldDB" id="A0A0A9BTA6"/>
<evidence type="ECO:0000313" key="1">
    <source>
        <dbReference type="EMBL" id="JAD65433.1"/>
    </source>
</evidence>